<dbReference type="OrthoDB" id="8283054at2"/>
<dbReference type="RefSeq" id="WP_153436906.1">
    <property type="nucleotide sequence ID" value="NZ_JACIGA010000003.1"/>
</dbReference>
<evidence type="ECO:0000313" key="3">
    <source>
        <dbReference type="Proteomes" id="UP000439983"/>
    </source>
</evidence>
<name>A0A6N7LA34_SINTE</name>
<organism evidence="2 3">
    <name type="scientific">Sinorhizobium terangae</name>
    <dbReference type="NCBI Taxonomy" id="110322"/>
    <lineage>
        <taxon>Bacteria</taxon>
        <taxon>Pseudomonadati</taxon>
        <taxon>Pseudomonadota</taxon>
        <taxon>Alphaproteobacteria</taxon>
        <taxon>Hyphomicrobiales</taxon>
        <taxon>Rhizobiaceae</taxon>
        <taxon>Sinorhizobium/Ensifer group</taxon>
        <taxon>Sinorhizobium</taxon>
    </lineage>
</organism>
<dbReference type="EMBL" id="WITC01000018">
    <property type="protein sequence ID" value="MQX13805.1"/>
    <property type="molecule type" value="Genomic_DNA"/>
</dbReference>
<keyword evidence="3" id="KW-1185">Reference proteome</keyword>
<evidence type="ECO:0000256" key="1">
    <source>
        <dbReference type="SAM" id="MobiDB-lite"/>
    </source>
</evidence>
<dbReference type="AlphaFoldDB" id="A0A6N7LA34"/>
<comment type="caution">
    <text evidence="2">The sequence shown here is derived from an EMBL/GenBank/DDBJ whole genome shotgun (WGS) entry which is preliminary data.</text>
</comment>
<sequence length="141" mass="15654">MPRKIDADKLQKLALLLGQTVAALRVNEIMMCRLLEWAASQSDDPQGFVRETVEKTREDLQKAGQADGRMLTVLAAHEALEYLDELSARMQGAPTTKPPARGFAFLEHIPFPAFVFTPDQHTNGTSKAHEPNSPQQRRASS</sequence>
<protein>
    <submittedName>
        <fullName evidence="2">Uncharacterized protein</fullName>
    </submittedName>
</protein>
<evidence type="ECO:0000313" key="2">
    <source>
        <dbReference type="EMBL" id="MQX13805.1"/>
    </source>
</evidence>
<accession>A0A6N7LA34</accession>
<feature type="region of interest" description="Disordered" evidence="1">
    <location>
        <begin position="117"/>
        <end position="141"/>
    </location>
</feature>
<reference evidence="2 3" key="1">
    <citation type="journal article" date="2013" name="Genome Biol.">
        <title>Comparative genomics of the core and accessory genomes of 48 Sinorhizobium strains comprising five genospecies.</title>
        <authorList>
            <person name="Sugawara M."/>
            <person name="Epstein B."/>
            <person name="Badgley B.D."/>
            <person name="Unno T."/>
            <person name="Xu L."/>
            <person name="Reese J."/>
            <person name="Gyaneshwar P."/>
            <person name="Denny R."/>
            <person name="Mudge J."/>
            <person name="Bharti A.K."/>
            <person name="Farmer A.D."/>
            <person name="May G.D."/>
            <person name="Woodward J.E."/>
            <person name="Medigue C."/>
            <person name="Vallenet D."/>
            <person name="Lajus A."/>
            <person name="Rouy Z."/>
            <person name="Martinez-Vaz B."/>
            <person name="Tiffin P."/>
            <person name="Young N.D."/>
            <person name="Sadowsky M.J."/>
        </authorList>
    </citation>
    <scope>NUCLEOTIDE SEQUENCE [LARGE SCALE GENOMIC DNA]</scope>
    <source>
        <strain evidence="2 3">USDA4894</strain>
    </source>
</reference>
<gene>
    <name evidence="2" type="ORF">GHK62_03225</name>
</gene>
<feature type="compositionally biased region" description="Polar residues" evidence="1">
    <location>
        <begin position="119"/>
        <end position="141"/>
    </location>
</feature>
<dbReference type="Proteomes" id="UP000439983">
    <property type="component" value="Unassembled WGS sequence"/>
</dbReference>
<proteinExistence type="predicted"/>